<dbReference type="Pfam" id="PF17921">
    <property type="entry name" value="Integrase_H2C2"/>
    <property type="match status" value="1"/>
</dbReference>
<dbReference type="InterPro" id="IPR055510">
    <property type="entry name" value="DUF7083"/>
</dbReference>
<feature type="region of interest" description="Disordered" evidence="8">
    <location>
        <begin position="710"/>
        <end position="761"/>
    </location>
</feature>
<evidence type="ECO:0000259" key="9">
    <source>
        <dbReference type="PROSITE" id="PS50994"/>
    </source>
</evidence>
<keyword evidence="5" id="KW-0255">Endonuclease</keyword>
<dbReference type="Gene3D" id="3.30.420.10">
    <property type="entry name" value="Ribonuclease H-like superfamily/Ribonuclease H"/>
    <property type="match status" value="1"/>
</dbReference>
<dbReference type="SUPFAM" id="SSF56672">
    <property type="entry name" value="DNA/RNA polymerases"/>
    <property type="match status" value="1"/>
</dbReference>
<gene>
    <name evidence="10" type="primary">Acey_s0262.g567</name>
    <name evidence="10" type="ORF">Y032_0262g567</name>
</gene>
<dbReference type="InterPro" id="IPR043502">
    <property type="entry name" value="DNA/RNA_pol_sf"/>
</dbReference>
<dbReference type="CDD" id="cd09274">
    <property type="entry name" value="RNase_HI_RT_Ty3"/>
    <property type="match status" value="1"/>
</dbReference>
<keyword evidence="11" id="KW-1185">Reference proteome</keyword>
<evidence type="ECO:0000256" key="6">
    <source>
        <dbReference type="ARBA" id="ARBA00022801"/>
    </source>
</evidence>
<dbReference type="InterPro" id="IPR001584">
    <property type="entry name" value="Integrase_cat-core"/>
</dbReference>
<dbReference type="FunFam" id="1.10.340.70:FF:000003">
    <property type="entry name" value="Protein CBG25708"/>
    <property type="match status" value="1"/>
</dbReference>
<dbReference type="InterPro" id="IPR041373">
    <property type="entry name" value="RT_RNaseH"/>
</dbReference>
<evidence type="ECO:0000256" key="2">
    <source>
        <dbReference type="ARBA" id="ARBA00022679"/>
    </source>
</evidence>
<keyword evidence="3" id="KW-0548">Nucleotidyltransferase</keyword>
<dbReference type="PANTHER" id="PTHR37984">
    <property type="entry name" value="PROTEIN CBG26694"/>
    <property type="match status" value="1"/>
</dbReference>
<proteinExistence type="predicted"/>
<evidence type="ECO:0000256" key="4">
    <source>
        <dbReference type="ARBA" id="ARBA00022722"/>
    </source>
</evidence>
<keyword evidence="7" id="KW-0695">RNA-directed DNA polymerase</keyword>
<evidence type="ECO:0000313" key="11">
    <source>
        <dbReference type="Proteomes" id="UP000024635"/>
    </source>
</evidence>
<dbReference type="Pfam" id="PF17917">
    <property type="entry name" value="RT_RNaseH"/>
    <property type="match status" value="1"/>
</dbReference>
<dbReference type="GO" id="GO:0016787">
    <property type="term" value="F:hydrolase activity"/>
    <property type="evidence" value="ECO:0007669"/>
    <property type="project" value="UniProtKB-KW"/>
</dbReference>
<organism evidence="10 11">
    <name type="scientific">Ancylostoma ceylanicum</name>
    <dbReference type="NCBI Taxonomy" id="53326"/>
    <lineage>
        <taxon>Eukaryota</taxon>
        <taxon>Metazoa</taxon>
        <taxon>Ecdysozoa</taxon>
        <taxon>Nematoda</taxon>
        <taxon>Chromadorea</taxon>
        <taxon>Rhabditida</taxon>
        <taxon>Rhabditina</taxon>
        <taxon>Rhabditomorpha</taxon>
        <taxon>Strongyloidea</taxon>
        <taxon>Ancylostomatidae</taxon>
        <taxon>Ancylostomatinae</taxon>
        <taxon>Ancylostoma</taxon>
    </lineage>
</organism>
<dbReference type="InterPro" id="IPR041588">
    <property type="entry name" value="Integrase_H2C2"/>
</dbReference>
<dbReference type="SUPFAM" id="SSF53098">
    <property type="entry name" value="Ribonuclease H-like"/>
    <property type="match status" value="1"/>
</dbReference>
<dbReference type="GO" id="GO:0042575">
    <property type="term" value="C:DNA polymerase complex"/>
    <property type="evidence" value="ECO:0007669"/>
    <property type="project" value="UniProtKB-ARBA"/>
</dbReference>
<dbReference type="STRING" id="53326.A0A016SAS9"/>
<dbReference type="Pfam" id="PF00665">
    <property type="entry name" value="rve"/>
    <property type="match status" value="1"/>
</dbReference>
<evidence type="ECO:0000256" key="3">
    <source>
        <dbReference type="ARBA" id="ARBA00022695"/>
    </source>
</evidence>
<dbReference type="OrthoDB" id="5920039at2759"/>
<dbReference type="Proteomes" id="UP000024635">
    <property type="component" value="Unassembled WGS sequence"/>
</dbReference>
<dbReference type="Gene3D" id="1.10.340.70">
    <property type="match status" value="1"/>
</dbReference>
<dbReference type="FunFam" id="3.30.420.10:FF:000131">
    <property type="entry name" value="Protein CBG26278"/>
    <property type="match status" value="1"/>
</dbReference>
<name>A0A016SAS9_9BILA</name>
<keyword evidence="2" id="KW-0808">Transferase</keyword>
<keyword evidence="6" id="KW-0378">Hydrolase</keyword>
<dbReference type="EMBL" id="JARK01001598">
    <property type="protein sequence ID" value="EYB87457.1"/>
    <property type="molecule type" value="Genomic_DNA"/>
</dbReference>
<evidence type="ECO:0000256" key="1">
    <source>
        <dbReference type="ARBA" id="ARBA00012493"/>
    </source>
</evidence>
<dbReference type="GO" id="GO:0004519">
    <property type="term" value="F:endonuclease activity"/>
    <property type="evidence" value="ECO:0007669"/>
    <property type="project" value="UniProtKB-KW"/>
</dbReference>
<dbReference type="GO" id="GO:0003676">
    <property type="term" value="F:nucleic acid binding"/>
    <property type="evidence" value="ECO:0007669"/>
    <property type="project" value="InterPro"/>
</dbReference>
<dbReference type="InterPro" id="IPR012337">
    <property type="entry name" value="RNaseH-like_sf"/>
</dbReference>
<feature type="domain" description="Integrase catalytic" evidence="9">
    <location>
        <begin position="430"/>
        <end position="586"/>
    </location>
</feature>
<keyword evidence="4" id="KW-0540">Nuclease</keyword>
<reference evidence="11" key="1">
    <citation type="journal article" date="2015" name="Nat. Genet.">
        <title>The genome and transcriptome of the zoonotic hookworm Ancylostoma ceylanicum identify infection-specific gene families.</title>
        <authorList>
            <person name="Schwarz E.M."/>
            <person name="Hu Y."/>
            <person name="Antoshechkin I."/>
            <person name="Miller M.M."/>
            <person name="Sternberg P.W."/>
            <person name="Aroian R.V."/>
        </authorList>
    </citation>
    <scope>NUCLEOTIDE SEQUENCE</scope>
    <source>
        <strain evidence="11">HY135</strain>
    </source>
</reference>
<dbReference type="GO" id="GO:0003964">
    <property type="term" value="F:RNA-directed DNA polymerase activity"/>
    <property type="evidence" value="ECO:0007669"/>
    <property type="project" value="UniProtKB-KW"/>
</dbReference>
<dbReference type="FunFam" id="3.10.20.370:FF:000001">
    <property type="entry name" value="Retrovirus-related Pol polyprotein from transposon 17.6-like protein"/>
    <property type="match status" value="1"/>
</dbReference>
<dbReference type="InterPro" id="IPR050951">
    <property type="entry name" value="Retrovirus_Pol_polyprotein"/>
</dbReference>
<evidence type="ECO:0000256" key="8">
    <source>
        <dbReference type="SAM" id="MobiDB-lite"/>
    </source>
</evidence>
<sequence length="761" mass="87186">MMNIFRDMMREERKEMMEMFFKHLAGSGQNNAMNEVASVPNIMSALSNRIDKFVFDPETDMSFTRWYIRYKEVFVEDAKQLTESARVRLLCEKLDSNFFEKYQRHVLPKEVTSIEFDETVETLKQLFDVKASEFTTSELNLAHYDPRQKIVVAADACDYGIGCVISHRYEDGSEKPIAHASRSLTAAEKNYSQIEKEALGIVFAVKKFHKYVFGRKFLLLTDHKPLLAIFGDKKGVPVYSANRLMRWATILLGYNFDIEYVNTTKFGQADGLSRLMQKHQVEDEDIVIASVENDVDSLLKECIRRLPVTVVDVESYMRTDPVLRKVISCVKSGKWPKANQKLAHFHNRRETLSVVGGCLMSGERVVIPQELRSKVLKELHFGHPGIVRMKKLARSYVYWPNIDSDCEDTVRRCTNCQEAAKNPTKVPLKTWPSPTRVWQRVHVDFAGPLQGIFYLVVVDAFSKWPEMIEMNNISATRTVKALKSLFARYGLPQTIVSDNGTQFTSEQFKTMCDEGGIVHIKTAPYHPQSNGQAERFVDTLKRGIKKLKGEERPSEETLNVVLQAYRVTPNSSLDEKTPAEVFLGRKLRTRMSLLVPHPESDEDPLAKARRERMEQQFDRKHGVVKRKFEVGDKVYAKQWKPPHFHWVKGVVKKRIGSVNYEVEIDGRIVRKHANQLRFCEGEGHKEGSDTLKVLLEALAAEDAYTRRQVTVEPNPDRAIPNARQPADPTSTVPPTQGPPPPTLRRSTRIRRPVQRFDPSPA</sequence>
<evidence type="ECO:0000313" key="10">
    <source>
        <dbReference type="EMBL" id="EYB87457.1"/>
    </source>
</evidence>
<dbReference type="InterPro" id="IPR036397">
    <property type="entry name" value="RNaseH_sf"/>
</dbReference>
<dbReference type="PANTHER" id="PTHR37984:SF5">
    <property type="entry name" value="PROTEIN NYNRIN-LIKE"/>
    <property type="match status" value="1"/>
</dbReference>
<evidence type="ECO:0000256" key="5">
    <source>
        <dbReference type="ARBA" id="ARBA00022759"/>
    </source>
</evidence>
<dbReference type="PROSITE" id="PS50994">
    <property type="entry name" value="INTEGRASE"/>
    <property type="match status" value="1"/>
</dbReference>
<dbReference type="AlphaFoldDB" id="A0A016SAS9"/>
<dbReference type="Pfam" id="PF23309">
    <property type="entry name" value="DUF7083"/>
    <property type="match status" value="1"/>
</dbReference>
<accession>A0A016SAS9</accession>
<dbReference type="EC" id="2.7.7.49" evidence="1"/>
<evidence type="ECO:0000256" key="7">
    <source>
        <dbReference type="ARBA" id="ARBA00022918"/>
    </source>
</evidence>
<comment type="caution">
    <text evidence="10">The sequence shown here is derived from an EMBL/GenBank/DDBJ whole genome shotgun (WGS) entry which is preliminary data.</text>
</comment>
<dbReference type="GO" id="GO:0015074">
    <property type="term" value="P:DNA integration"/>
    <property type="evidence" value="ECO:0007669"/>
    <property type="project" value="InterPro"/>
</dbReference>
<protein>
    <recommendedName>
        <fullName evidence="1">RNA-directed DNA polymerase</fullName>
        <ecNumber evidence="1">2.7.7.49</ecNumber>
    </recommendedName>
</protein>